<dbReference type="HAMAP" id="MF_00741">
    <property type="entry name" value="AIRS"/>
    <property type="match status" value="1"/>
</dbReference>
<evidence type="ECO:0000313" key="18">
    <source>
        <dbReference type="EMBL" id="SDD78581.1"/>
    </source>
</evidence>
<protein>
    <recommendedName>
        <fullName evidence="5 15">Phosphoribosylformylglycinamidine cyclo-ligase</fullName>
        <ecNumber evidence="4 15">6.3.3.1</ecNumber>
    </recommendedName>
    <alternativeName>
        <fullName evidence="12 15">AIR synthase</fullName>
    </alternativeName>
    <alternativeName>
        <fullName evidence="13 15">AIRS</fullName>
    </alternativeName>
    <alternativeName>
        <fullName evidence="11 15">Phosphoribosyl-aminoimidazole synthetase</fullName>
    </alternativeName>
</protein>
<dbReference type="InterPro" id="IPR016188">
    <property type="entry name" value="PurM-like_N"/>
</dbReference>
<evidence type="ECO:0000259" key="16">
    <source>
        <dbReference type="Pfam" id="PF00586"/>
    </source>
</evidence>
<evidence type="ECO:0000256" key="4">
    <source>
        <dbReference type="ARBA" id="ARBA00013047"/>
    </source>
</evidence>
<comment type="subcellular location">
    <subcellularLocation>
        <location evidence="1 15">Cytoplasm</location>
    </subcellularLocation>
</comment>
<comment type="catalytic activity">
    <reaction evidence="14 15">
        <text>2-formamido-N(1)-(5-O-phospho-beta-D-ribosyl)acetamidine + ATP = 5-amino-1-(5-phospho-beta-D-ribosyl)imidazole + ADP + phosphate + H(+)</text>
        <dbReference type="Rhea" id="RHEA:23032"/>
        <dbReference type="ChEBI" id="CHEBI:15378"/>
        <dbReference type="ChEBI" id="CHEBI:30616"/>
        <dbReference type="ChEBI" id="CHEBI:43474"/>
        <dbReference type="ChEBI" id="CHEBI:137981"/>
        <dbReference type="ChEBI" id="CHEBI:147287"/>
        <dbReference type="ChEBI" id="CHEBI:456216"/>
        <dbReference type="EC" id="6.3.3.1"/>
    </reaction>
</comment>
<keyword evidence="8 15" id="KW-0547">Nucleotide-binding</keyword>
<dbReference type="Gene3D" id="3.30.1330.10">
    <property type="entry name" value="PurM-like, N-terminal domain"/>
    <property type="match status" value="1"/>
</dbReference>
<dbReference type="InterPro" id="IPR036676">
    <property type="entry name" value="PurM-like_C_sf"/>
</dbReference>
<evidence type="ECO:0000256" key="12">
    <source>
        <dbReference type="ARBA" id="ARBA00032931"/>
    </source>
</evidence>
<dbReference type="PANTHER" id="PTHR10520:SF12">
    <property type="entry name" value="TRIFUNCTIONAL PURINE BIOSYNTHETIC PROTEIN ADENOSINE-3"/>
    <property type="match status" value="1"/>
</dbReference>
<dbReference type="Pfam" id="PF02769">
    <property type="entry name" value="AIRS_C"/>
    <property type="match status" value="1"/>
</dbReference>
<dbReference type="EC" id="6.3.3.1" evidence="4 15"/>
<evidence type="ECO:0000256" key="13">
    <source>
        <dbReference type="ARBA" id="ARBA00033093"/>
    </source>
</evidence>
<comment type="similarity">
    <text evidence="3 15">Belongs to the AIR synthase family.</text>
</comment>
<dbReference type="InterPro" id="IPR036921">
    <property type="entry name" value="PurM-like_N_sf"/>
</dbReference>
<evidence type="ECO:0000256" key="7">
    <source>
        <dbReference type="ARBA" id="ARBA00022598"/>
    </source>
</evidence>
<dbReference type="InterPro" id="IPR010918">
    <property type="entry name" value="PurM-like_C_dom"/>
</dbReference>
<dbReference type="STRING" id="2741.SAMN04489866_10712"/>
<evidence type="ECO:0000256" key="6">
    <source>
        <dbReference type="ARBA" id="ARBA00022490"/>
    </source>
</evidence>
<sequence>MKDAMTYRDAGVDISKGNEAVDKIKPLVARTKRPEVLGGLGGFGGLFRVPEGYKKPVLVSGTDGIGTKLKVAFMCGKHDTVGIDAVAMCVNDILVAGAEPLFFLDYVAVGKLNPDQLAEVVAGIAEGCVQSGCALIGGETAEMPGFYQNDEYDVAGFSVGIVEEDRLLDGSAVGEGDVILGLPSTGLHSNGYSLARKIAFERAGKQTDSYIEELGERLGEALLRPTRIYVKDVLPILKEKPGVIHAMAHITGGGLVENVPRVLPEGLSAEIKTEAWPRLPIFDWLAKEGQVPEEDMWRTFNMGIGLVLVIGAADAQAVCEDFQARDIAYYDIGRIVKGDQSVVRV</sequence>
<dbReference type="Pfam" id="PF00586">
    <property type="entry name" value="AIRS"/>
    <property type="match status" value="1"/>
</dbReference>
<evidence type="ECO:0000256" key="5">
    <source>
        <dbReference type="ARBA" id="ARBA00020367"/>
    </source>
</evidence>
<evidence type="ECO:0000256" key="3">
    <source>
        <dbReference type="ARBA" id="ARBA00010280"/>
    </source>
</evidence>
<dbReference type="GO" id="GO:0005829">
    <property type="term" value="C:cytosol"/>
    <property type="evidence" value="ECO:0007669"/>
    <property type="project" value="TreeGrafter"/>
</dbReference>
<proteinExistence type="inferred from homology"/>
<dbReference type="FunFam" id="3.90.650.10:FF:000011">
    <property type="entry name" value="Phosphoribosylformylglycinamidine cyclo-ligase"/>
    <property type="match status" value="1"/>
</dbReference>
<evidence type="ECO:0000256" key="9">
    <source>
        <dbReference type="ARBA" id="ARBA00022755"/>
    </source>
</evidence>
<dbReference type="Gene3D" id="3.90.650.10">
    <property type="entry name" value="PurM-like C-terminal domain"/>
    <property type="match status" value="1"/>
</dbReference>
<comment type="pathway">
    <text evidence="2 15">Purine metabolism; IMP biosynthesis via de novo pathway; 5-amino-1-(5-phospho-D-ribosyl)imidazole from N(2)-formyl-N(1)-(5-phospho-D-ribosyl)glycinamide: step 2/2.</text>
</comment>
<dbReference type="EMBL" id="FNAF01000007">
    <property type="protein sequence ID" value="SDD78581.1"/>
    <property type="molecule type" value="Genomic_DNA"/>
</dbReference>
<name>A0A1G6XKI7_PEPNI</name>
<dbReference type="InterPro" id="IPR004733">
    <property type="entry name" value="PurM_cligase"/>
</dbReference>
<feature type="domain" description="PurM-like N-terminal" evidence="16">
    <location>
        <begin position="57"/>
        <end position="162"/>
    </location>
</feature>
<evidence type="ECO:0000256" key="2">
    <source>
        <dbReference type="ARBA" id="ARBA00004686"/>
    </source>
</evidence>
<keyword evidence="10 15" id="KW-0067">ATP-binding</keyword>
<dbReference type="UniPathway" id="UPA00074">
    <property type="reaction ID" value="UER00129"/>
</dbReference>
<evidence type="ECO:0000256" key="14">
    <source>
        <dbReference type="ARBA" id="ARBA00049057"/>
    </source>
</evidence>
<dbReference type="AlphaFoldDB" id="A0A1G6XKI7"/>
<evidence type="ECO:0000313" key="19">
    <source>
        <dbReference type="Proteomes" id="UP000198995"/>
    </source>
</evidence>
<keyword evidence="9 15" id="KW-0658">Purine biosynthesis</keyword>
<evidence type="ECO:0000256" key="15">
    <source>
        <dbReference type="HAMAP-Rule" id="MF_00741"/>
    </source>
</evidence>
<dbReference type="NCBIfam" id="TIGR00878">
    <property type="entry name" value="purM"/>
    <property type="match status" value="1"/>
</dbReference>
<dbReference type="RefSeq" id="WP_091791912.1">
    <property type="nucleotide sequence ID" value="NZ_FNAF01000007.1"/>
</dbReference>
<gene>
    <name evidence="15" type="primary">purM</name>
    <name evidence="18" type="ORF">SAMN04489866_10712</name>
</gene>
<evidence type="ECO:0000256" key="11">
    <source>
        <dbReference type="ARBA" id="ARBA00031908"/>
    </source>
</evidence>
<dbReference type="FunFam" id="3.30.1330.10:FF:000001">
    <property type="entry name" value="Phosphoribosylformylglycinamidine cyclo-ligase"/>
    <property type="match status" value="1"/>
</dbReference>
<organism evidence="18 19">
    <name type="scientific">Peptococcus niger</name>
    <dbReference type="NCBI Taxonomy" id="2741"/>
    <lineage>
        <taxon>Bacteria</taxon>
        <taxon>Bacillati</taxon>
        <taxon>Bacillota</taxon>
        <taxon>Clostridia</taxon>
        <taxon>Eubacteriales</taxon>
        <taxon>Peptococcaceae</taxon>
        <taxon>Peptococcus</taxon>
    </lineage>
</organism>
<evidence type="ECO:0000256" key="1">
    <source>
        <dbReference type="ARBA" id="ARBA00004496"/>
    </source>
</evidence>
<dbReference type="PANTHER" id="PTHR10520">
    <property type="entry name" value="TRIFUNCTIONAL PURINE BIOSYNTHETIC PROTEIN ADENOSINE-3-RELATED"/>
    <property type="match status" value="1"/>
</dbReference>
<dbReference type="SUPFAM" id="SSF55326">
    <property type="entry name" value="PurM N-terminal domain-like"/>
    <property type="match status" value="1"/>
</dbReference>
<accession>A0A1G6XKI7</accession>
<keyword evidence="19" id="KW-1185">Reference proteome</keyword>
<dbReference type="GO" id="GO:0004641">
    <property type="term" value="F:phosphoribosylformylglycinamidine cyclo-ligase activity"/>
    <property type="evidence" value="ECO:0007669"/>
    <property type="project" value="UniProtKB-UniRule"/>
</dbReference>
<evidence type="ECO:0000259" key="17">
    <source>
        <dbReference type="Pfam" id="PF02769"/>
    </source>
</evidence>
<keyword evidence="7 15" id="KW-0436">Ligase</keyword>
<dbReference type="CDD" id="cd02196">
    <property type="entry name" value="PurM"/>
    <property type="match status" value="1"/>
</dbReference>
<evidence type="ECO:0000256" key="10">
    <source>
        <dbReference type="ARBA" id="ARBA00022840"/>
    </source>
</evidence>
<dbReference type="Proteomes" id="UP000198995">
    <property type="component" value="Unassembled WGS sequence"/>
</dbReference>
<keyword evidence="6 15" id="KW-0963">Cytoplasm</keyword>
<dbReference type="GO" id="GO:0046084">
    <property type="term" value="P:adenine biosynthetic process"/>
    <property type="evidence" value="ECO:0007669"/>
    <property type="project" value="TreeGrafter"/>
</dbReference>
<dbReference type="GO" id="GO:0004637">
    <property type="term" value="F:phosphoribosylamine-glycine ligase activity"/>
    <property type="evidence" value="ECO:0007669"/>
    <property type="project" value="TreeGrafter"/>
</dbReference>
<feature type="domain" description="PurM-like C-terminal" evidence="17">
    <location>
        <begin position="175"/>
        <end position="344"/>
    </location>
</feature>
<dbReference type="OrthoDB" id="9802507at2"/>
<evidence type="ECO:0000256" key="8">
    <source>
        <dbReference type="ARBA" id="ARBA00022741"/>
    </source>
</evidence>
<dbReference type="GO" id="GO:0005524">
    <property type="term" value="F:ATP binding"/>
    <property type="evidence" value="ECO:0007669"/>
    <property type="project" value="UniProtKB-KW"/>
</dbReference>
<dbReference type="SUPFAM" id="SSF56042">
    <property type="entry name" value="PurM C-terminal domain-like"/>
    <property type="match status" value="1"/>
</dbReference>
<dbReference type="GO" id="GO:0006189">
    <property type="term" value="P:'de novo' IMP biosynthetic process"/>
    <property type="evidence" value="ECO:0007669"/>
    <property type="project" value="UniProtKB-UniRule"/>
</dbReference>
<reference evidence="18 19" key="1">
    <citation type="submission" date="2016-10" db="EMBL/GenBank/DDBJ databases">
        <authorList>
            <person name="de Groot N.N."/>
        </authorList>
    </citation>
    <scope>NUCLEOTIDE SEQUENCE [LARGE SCALE GENOMIC DNA]</scope>
    <source>
        <strain evidence="18 19">DSM 20475</strain>
    </source>
</reference>